<evidence type="ECO:0000313" key="2">
    <source>
        <dbReference type="EMBL" id="QNM11064.1"/>
    </source>
</evidence>
<feature type="transmembrane region" description="Helical" evidence="1">
    <location>
        <begin position="300"/>
        <end position="322"/>
    </location>
</feature>
<name>A0A7G9GJT2_9FIRM</name>
<evidence type="ECO:0000313" key="3">
    <source>
        <dbReference type="Proteomes" id="UP000515856"/>
    </source>
</evidence>
<keyword evidence="3" id="KW-1185">Reference proteome</keyword>
<reference evidence="2 3" key="1">
    <citation type="submission" date="2020-08" db="EMBL/GenBank/DDBJ databases">
        <authorList>
            <person name="Liu C."/>
            <person name="Sun Q."/>
        </authorList>
    </citation>
    <scope>NUCLEOTIDE SEQUENCE [LARGE SCALE GENOMIC DNA]</scope>
    <source>
        <strain evidence="2 3">NSJ-61</strain>
    </source>
</reference>
<feature type="transmembrane region" description="Helical" evidence="1">
    <location>
        <begin position="268"/>
        <end position="293"/>
    </location>
</feature>
<protein>
    <recommendedName>
        <fullName evidence="4">ABC-2 family transporter protein</fullName>
    </recommendedName>
</protein>
<gene>
    <name evidence="2" type="ORF">H9Q80_12390</name>
</gene>
<feature type="transmembrane region" description="Helical" evidence="1">
    <location>
        <begin position="174"/>
        <end position="192"/>
    </location>
</feature>
<proteinExistence type="predicted"/>
<feature type="transmembrane region" description="Helical" evidence="1">
    <location>
        <begin position="342"/>
        <end position="369"/>
    </location>
</feature>
<sequence length="393" mass="46272">MIALVKFEIKKIFRNKVMLVVLIFGLLLNAFAIYTNDKMNSSNQYMNGKFKVYQKIKGEITQEKYDYIFNCYTKVNDLVEKGNYETEKPDVKYFTGFVFGDRTLFKRFLKDYQYIINYNDQIGNALKLAKDNLSYYKNPEDISLNKKFIDTFTNRGVSEYYETTNMTNYLAHDFSTFMIILLLLIFVSGIFSEDMEYQYHQILYTTKLGGRQLFLARIMAAMVLTMLFCLLFYLEDFAVYHKIDILEGFLNPIYSLPNYQYSSISCTILAFDMLSIFTKLICLFITVYIIALCSLVNKKVLISIVTSFVIIFALLYFNQVFLNPFHFVDLKQTLYSYQMISIFHTYLPSIIVYFIGILIEFICISIIMYKIAKKRGSEKHVSHYPMGIQKNYH</sequence>
<dbReference type="RefSeq" id="WP_117453872.1">
    <property type="nucleotide sequence ID" value="NZ_CP060636.1"/>
</dbReference>
<dbReference type="Proteomes" id="UP000515856">
    <property type="component" value="Chromosome"/>
</dbReference>
<dbReference type="KEGG" id="ehn:H9Q80_12390"/>
<dbReference type="AlphaFoldDB" id="A0A7G9GJT2"/>
<evidence type="ECO:0000256" key="1">
    <source>
        <dbReference type="SAM" id="Phobius"/>
    </source>
</evidence>
<keyword evidence="1" id="KW-0812">Transmembrane</keyword>
<keyword evidence="1" id="KW-1133">Transmembrane helix</keyword>
<evidence type="ECO:0008006" key="4">
    <source>
        <dbReference type="Google" id="ProtNLM"/>
    </source>
</evidence>
<accession>A0A7G9GJT2</accession>
<keyword evidence="1" id="KW-0472">Membrane</keyword>
<feature type="transmembrane region" description="Helical" evidence="1">
    <location>
        <begin position="213"/>
        <end position="234"/>
    </location>
</feature>
<dbReference type="EMBL" id="CP060636">
    <property type="protein sequence ID" value="QNM11064.1"/>
    <property type="molecule type" value="Genomic_DNA"/>
</dbReference>
<organism evidence="2 3">
    <name type="scientific">[Eubacterium] hominis</name>
    <dbReference type="NCBI Taxonomy" id="2764325"/>
    <lineage>
        <taxon>Bacteria</taxon>
        <taxon>Bacillati</taxon>
        <taxon>Bacillota</taxon>
        <taxon>Erysipelotrichia</taxon>
        <taxon>Erysipelotrichales</taxon>
        <taxon>Erysipelotrichaceae</taxon>
        <taxon>Amedibacillus</taxon>
    </lineage>
</organism>